<comment type="catalytic activity">
    <reaction evidence="6">
        <text>pseudouridine(1915) in 23S rRNA + S-adenosyl-L-methionine = N(3)-methylpseudouridine(1915) in 23S rRNA + S-adenosyl-L-homocysteine + H(+)</text>
        <dbReference type="Rhea" id="RHEA:42752"/>
        <dbReference type="Rhea" id="RHEA-COMP:10221"/>
        <dbReference type="Rhea" id="RHEA-COMP:10222"/>
        <dbReference type="ChEBI" id="CHEBI:15378"/>
        <dbReference type="ChEBI" id="CHEBI:57856"/>
        <dbReference type="ChEBI" id="CHEBI:59789"/>
        <dbReference type="ChEBI" id="CHEBI:65314"/>
        <dbReference type="ChEBI" id="CHEBI:74486"/>
        <dbReference type="EC" id="2.1.1.177"/>
    </reaction>
</comment>
<evidence type="ECO:0000256" key="6">
    <source>
        <dbReference type="HAMAP-Rule" id="MF_00658"/>
    </source>
</evidence>
<feature type="binding site" evidence="6">
    <location>
        <position position="76"/>
    </location>
    <ligand>
        <name>S-adenosyl-L-methionine</name>
        <dbReference type="ChEBI" id="CHEBI:59789"/>
    </ligand>
</feature>
<name>A0A1H2X4Y1_9BACL</name>
<dbReference type="PANTHER" id="PTHR33603:SF1">
    <property type="entry name" value="RIBOSOMAL RNA LARGE SUBUNIT METHYLTRANSFERASE H"/>
    <property type="match status" value="1"/>
</dbReference>
<dbReference type="InterPro" id="IPR029026">
    <property type="entry name" value="tRNA_m1G_MTases_N"/>
</dbReference>
<evidence type="ECO:0000256" key="5">
    <source>
        <dbReference type="ARBA" id="ARBA00038303"/>
    </source>
</evidence>
<evidence type="ECO:0000256" key="2">
    <source>
        <dbReference type="ARBA" id="ARBA00022603"/>
    </source>
</evidence>
<evidence type="ECO:0000256" key="4">
    <source>
        <dbReference type="ARBA" id="ARBA00022691"/>
    </source>
</evidence>
<comment type="similarity">
    <text evidence="5 6">Belongs to the RNA methyltransferase RlmH family.</text>
</comment>
<dbReference type="Pfam" id="PF02590">
    <property type="entry name" value="SPOUT_MTase"/>
    <property type="match status" value="1"/>
</dbReference>
<keyword evidence="4 6" id="KW-0949">S-adenosyl-L-methionine</keyword>
<dbReference type="GO" id="GO:0070038">
    <property type="term" value="F:rRNA (pseudouridine-N3-)-methyltransferase activity"/>
    <property type="evidence" value="ECO:0007669"/>
    <property type="project" value="UniProtKB-UniRule"/>
</dbReference>
<dbReference type="PIRSF" id="PIRSF004505">
    <property type="entry name" value="MT_bac"/>
    <property type="match status" value="1"/>
</dbReference>
<comment type="subcellular location">
    <subcellularLocation>
        <location evidence="6">Cytoplasm</location>
    </subcellularLocation>
</comment>
<dbReference type="PANTHER" id="PTHR33603">
    <property type="entry name" value="METHYLTRANSFERASE"/>
    <property type="match status" value="1"/>
</dbReference>
<organism evidence="8 9">
    <name type="scientific">Alicyclobacillus hesperidum</name>
    <dbReference type="NCBI Taxonomy" id="89784"/>
    <lineage>
        <taxon>Bacteria</taxon>
        <taxon>Bacillati</taxon>
        <taxon>Bacillota</taxon>
        <taxon>Bacilli</taxon>
        <taxon>Bacillales</taxon>
        <taxon>Alicyclobacillaceae</taxon>
        <taxon>Alicyclobacillus</taxon>
    </lineage>
</organism>
<evidence type="ECO:0000313" key="9">
    <source>
        <dbReference type="Proteomes" id="UP000182589"/>
    </source>
</evidence>
<feature type="binding site" evidence="6">
    <location>
        <position position="108"/>
    </location>
    <ligand>
        <name>S-adenosyl-L-methionine</name>
        <dbReference type="ChEBI" id="CHEBI:59789"/>
    </ligand>
</feature>
<dbReference type="NCBIfam" id="NF000985">
    <property type="entry name" value="PRK00103.1-3"/>
    <property type="match status" value="1"/>
</dbReference>
<reference evidence="8" key="2">
    <citation type="submission" date="2016-10" db="EMBL/GenBank/DDBJ databases">
        <authorList>
            <person name="de Groot N.N."/>
        </authorList>
    </citation>
    <scope>NUCLEOTIDE SEQUENCE [LARGE SCALE GENOMIC DNA]</scope>
    <source>
        <strain evidence="8">DSM 12489</strain>
    </source>
</reference>
<feature type="binding site" evidence="6">
    <location>
        <begin position="127"/>
        <end position="132"/>
    </location>
    <ligand>
        <name>S-adenosyl-L-methionine</name>
        <dbReference type="ChEBI" id="CHEBI:59789"/>
    </ligand>
</feature>
<dbReference type="CDD" id="cd18081">
    <property type="entry name" value="RlmH-like"/>
    <property type="match status" value="1"/>
</dbReference>
<evidence type="ECO:0000313" key="7">
    <source>
        <dbReference type="EMBL" id="GLV14753.1"/>
    </source>
</evidence>
<reference evidence="9" key="1">
    <citation type="submission" date="2016-10" db="EMBL/GenBank/DDBJ databases">
        <authorList>
            <person name="Varghese N."/>
        </authorList>
    </citation>
    <scope>NUCLEOTIDE SEQUENCE [LARGE SCALE GENOMIC DNA]</scope>
    <source>
        <strain evidence="9">DSM 12489</strain>
    </source>
</reference>
<keyword evidence="1 6" id="KW-0698">rRNA processing</keyword>
<dbReference type="EMBL" id="BSRA01000016">
    <property type="protein sequence ID" value="GLV14753.1"/>
    <property type="molecule type" value="Genomic_DNA"/>
</dbReference>
<dbReference type="SUPFAM" id="SSF75217">
    <property type="entry name" value="alpha/beta knot"/>
    <property type="match status" value="1"/>
</dbReference>
<keyword evidence="6" id="KW-0963">Cytoplasm</keyword>
<proteinExistence type="inferred from homology"/>
<dbReference type="EMBL" id="FNOJ01000018">
    <property type="protein sequence ID" value="SDW87841.1"/>
    <property type="molecule type" value="Genomic_DNA"/>
</dbReference>
<accession>A0A1H2X4Y1</accession>
<evidence type="ECO:0000256" key="3">
    <source>
        <dbReference type="ARBA" id="ARBA00022679"/>
    </source>
</evidence>
<keyword evidence="2 6" id="KW-0489">Methyltransferase</keyword>
<dbReference type="InterPro" id="IPR003742">
    <property type="entry name" value="RlmH-like"/>
</dbReference>
<dbReference type="InterPro" id="IPR029028">
    <property type="entry name" value="Alpha/beta_knot_MTases"/>
</dbReference>
<evidence type="ECO:0000313" key="8">
    <source>
        <dbReference type="EMBL" id="SDW87841.1"/>
    </source>
</evidence>
<gene>
    <name evidence="6" type="primary">rlmH</name>
    <name evidence="7" type="ORF">Heshes_24370</name>
    <name evidence="8" type="ORF">SAMN04489725_11842</name>
</gene>
<evidence type="ECO:0000256" key="1">
    <source>
        <dbReference type="ARBA" id="ARBA00022552"/>
    </source>
</evidence>
<dbReference type="EC" id="2.1.1.177" evidence="6"/>
<dbReference type="Proteomes" id="UP001157137">
    <property type="component" value="Unassembled WGS sequence"/>
</dbReference>
<comment type="function">
    <text evidence="6">Specifically methylates the pseudouridine at position 1915 (m3Psi1915) in 23S rRNA.</text>
</comment>
<comment type="subunit">
    <text evidence="6">Homodimer.</text>
</comment>
<sequence length="159" mass="18330">MQVAVIAVGKVKERYWLEALREYEKRLSAYVELTMHEVLDEPVPERMSEADRQQALRREADRIEKLLRPRDGVIVLDIGGKQLSSDGWSQAYADLQAQGYGRLAFVIGGSCGVHDRLRKQATMRWSFGPITLPHQLARVVLLEQLYRGIRIMRGEPYHR</sequence>
<protein>
    <recommendedName>
        <fullName evidence="6">Ribosomal RNA large subunit methyltransferase H</fullName>
        <ecNumber evidence="6">2.1.1.177</ecNumber>
    </recommendedName>
    <alternativeName>
        <fullName evidence="6">23S rRNA (pseudouridine1915-N3)-methyltransferase</fullName>
    </alternativeName>
    <alternativeName>
        <fullName evidence="6">23S rRNA m3Psi1915 methyltransferase</fullName>
    </alternativeName>
    <alternativeName>
        <fullName evidence="6">rRNA (pseudouridine-N3-)-methyltransferase RlmH</fullName>
    </alternativeName>
</protein>
<dbReference type="RefSeq" id="WP_074693596.1">
    <property type="nucleotide sequence ID" value="NZ_BSRA01000016.1"/>
</dbReference>
<dbReference type="STRING" id="89784.SAMN04489725_11842"/>
<keyword evidence="9" id="KW-1185">Reference proteome</keyword>
<dbReference type="Proteomes" id="UP000182589">
    <property type="component" value="Unassembled WGS sequence"/>
</dbReference>
<reference evidence="7" key="3">
    <citation type="submission" date="2023-02" db="EMBL/GenBank/DDBJ databases">
        <title>Proposal of a novel subspecies: Alicyclobacillus hesperidum subspecies aegle.</title>
        <authorList>
            <person name="Goto K."/>
            <person name="Fujii T."/>
            <person name="Yasui K."/>
            <person name="Mochida K."/>
            <person name="Kato-Tanaka Y."/>
            <person name="Morohoshi S."/>
            <person name="An S.Y."/>
            <person name="Kasai H."/>
            <person name="Yokota A."/>
        </authorList>
    </citation>
    <scope>NUCLEOTIDE SEQUENCE</scope>
    <source>
        <strain evidence="7">DSM 12766</strain>
    </source>
</reference>
<dbReference type="Gene3D" id="3.40.1280.10">
    <property type="match status" value="1"/>
</dbReference>
<dbReference type="HAMAP" id="MF_00658">
    <property type="entry name" value="23SrRNA_methyltr_H"/>
    <property type="match status" value="1"/>
</dbReference>
<keyword evidence="3 6" id="KW-0808">Transferase</keyword>
<dbReference type="GO" id="GO:0005737">
    <property type="term" value="C:cytoplasm"/>
    <property type="evidence" value="ECO:0007669"/>
    <property type="project" value="UniProtKB-SubCell"/>
</dbReference>
<dbReference type="AlphaFoldDB" id="A0A1H2X4Y1"/>